<dbReference type="GO" id="GO:0005829">
    <property type="term" value="C:cytosol"/>
    <property type="evidence" value="ECO:0007669"/>
    <property type="project" value="TreeGrafter"/>
</dbReference>
<dbReference type="GO" id="GO:0042840">
    <property type="term" value="P:D-glucuronate catabolic process"/>
    <property type="evidence" value="ECO:0007669"/>
    <property type="project" value="TreeGrafter"/>
</dbReference>
<dbReference type="Gene3D" id="3.40.1190.20">
    <property type="match status" value="1"/>
</dbReference>
<evidence type="ECO:0000256" key="2">
    <source>
        <dbReference type="ARBA" id="ARBA00022679"/>
    </source>
</evidence>
<dbReference type="SUPFAM" id="SSF53613">
    <property type="entry name" value="Ribokinase-like"/>
    <property type="match status" value="1"/>
</dbReference>
<evidence type="ECO:0000256" key="3">
    <source>
        <dbReference type="ARBA" id="ARBA00022777"/>
    </source>
</evidence>
<dbReference type="PATRIC" id="fig|35806.4.peg.1528"/>
<dbReference type="EMBL" id="AP014800">
    <property type="protein sequence ID" value="BAQ68639.1"/>
    <property type="molecule type" value="Genomic_DNA"/>
</dbReference>
<keyword evidence="3 5" id="KW-0418">Kinase</keyword>
<dbReference type="CDD" id="cd01166">
    <property type="entry name" value="KdgK"/>
    <property type="match status" value="1"/>
</dbReference>
<dbReference type="GO" id="GO:0019698">
    <property type="term" value="P:D-galacturonate catabolic process"/>
    <property type="evidence" value="ECO:0007669"/>
    <property type="project" value="TreeGrafter"/>
</dbReference>
<sequence>MPEHSFLAIGECMVELTPDRGGLFRMGFAGDTFNCAWYARRLLPETWSVGYATAVGADAVSDDMLAFMAAEGIATQAIRRIEGRTVGLYMIALKDGERSFSYWRGQAAAKAMADDPDWLDRAFAGRDLLHLSGITLAILAPEARERLCAALGRARAAGTRVSFDTNVRPRLWRDPEEMRAGLMLGASVADTVLPSFDEEQAAFGDASPGATVARYREAGATTVVVKNGAAPIRLWAEDAETEIAPVPVAQVVDSTAAGDSFAAGFLAARATGASPPEAVAQAAALAARVIGQRGALAPDLFADNPFADRAEP</sequence>
<dbReference type="GO" id="GO:0006974">
    <property type="term" value="P:DNA damage response"/>
    <property type="evidence" value="ECO:0007669"/>
    <property type="project" value="TreeGrafter"/>
</dbReference>
<dbReference type="PROSITE" id="PS00584">
    <property type="entry name" value="PFKB_KINASES_2"/>
    <property type="match status" value="1"/>
</dbReference>
<gene>
    <name evidence="5" type="primary">kdgK</name>
    <name evidence="5" type="ORF">NHU_01481</name>
</gene>
<organism evidence="5 6">
    <name type="scientific">Rhodovulum sulfidophilum</name>
    <name type="common">Rhodobacter sulfidophilus</name>
    <dbReference type="NCBI Taxonomy" id="35806"/>
    <lineage>
        <taxon>Bacteria</taxon>
        <taxon>Pseudomonadati</taxon>
        <taxon>Pseudomonadota</taxon>
        <taxon>Alphaproteobacteria</taxon>
        <taxon>Rhodobacterales</taxon>
        <taxon>Paracoccaceae</taxon>
        <taxon>Rhodovulum</taxon>
    </lineage>
</organism>
<proteinExistence type="inferred from homology"/>
<feature type="domain" description="Carbohydrate kinase PfkB" evidence="4">
    <location>
        <begin position="7"/>
        <end position="297"/>
    </location>
</feature>
<dbReference type="InterPro" id="IPR029056">
    <property type="entry name" value="Ribokinase-like"/>
</dbReference>
<dbReference type="AlphaFoldDB" id="A0A0D6B1R1"/>
<dbReference type="KEGG" id="rsu:NHU_01481"/>
<accession>A0A0D6B1R1</accession>
<dbReference type="EC" id="2.7.1.45" evidence="5"/>
<dbReference type="InterPro" id="IPR002173">
    <property type="entry name" value="Carboh/pur_kinase_PfkB_CS"/>
</dbReference>
<evidence type="ECO:0000313" key="6">
    <source>
        <dbReference type="Proteomes" id="UP000064912"/>
    </source>
</evidence>
<protein>
    <submittedName>
        <fullName evidence="5">2-dehydro-3-deoxygluconokinase</fullName>
        <ecNumber evidence="5">2.7.1.45</ecNumber>
    </submittedName>
</protein>
<dbReference type="Pfam" id="PF00294">
    <property type="entry name" value="PfkB"/>
    <property type="match status" value="1"/>
</dbReference>
<name>A0A0D6B1R1_RHOSU</name>
<reference evidence="5 6" key="1">
    <citation type="submission" date="2015-02" db="EMBL/GenBank/DDBJ databases">
        <title>Genome sequene of Rhodovulum sulfidophilum DSM 2351.</title>
        <authorList>
            <person name="Nagao N."/>
        </authorList>
    </citation>
    <scope>NUCLEOTIDE SEQUENCE [LARGE SCALE GENOMIC DNA]</scope>
    <source>
        <strain evidence="5 6">DSM 2351</strain>
    </source>
</reference>
<keyword evidence="2 5" id="KW-0808">Transferase</keyword>
<dbReference type="PANTHER" id="PTHR43085">
    <property type="entry name" value="HEXOKINASE FAMILY MEMBER"/>
    <property type="match status" value="1"/>
</dbReference>
<evidence type="ECO:0000256" key="1">
    <source>
        <dbReference type="ARBA" id="ARBA00010688"/>
    </source>
</evidence>
<dbReference type="GO" id="GO:0008673">
    <property type="term" value="F:2-dehydro-3-deoxygluconokinase activity"/>
    <property type="evidence" value="ECO:0007669"/>
    <property type="project" value="UniProtKB-EC"/>
</dbReference>
<dbReference type="InterPro" id="IPR011611">
    <property type="entry name" value="PfkB_dom"/>
</dbReference>
<dbReference type="eggNOG" id="COG0524">
    <property type="taxonomic scope" value="Bacteria"/>
</dbReference>
<dbReference type="InterPro" id="IPR050306">
    <property type="entry name" value="PfkB_Carbo_kinase"/>
</dbReference>
<dbReference type="PANTHER" id="PTHR43085:SF15">
    <property type="entry name" value="2-DEHYDRO-3-DEOXYGLUCONOKINASE"/>
    <property type="match status" value="1"/>
</dbReference>
<evidence type="ECO:0000259" key="4">
    <source>
        <dbReference type="Pfam" id="PF00294"/>
    </source>
</evidence>
<comment type="similarity">
    <text evidence="1">Belongs to the carbohydrate kinase PfkB family.</text>
</comment>
<evidence type="ECO:0000313" key="5">
    <source>
        <dbReference type="EMBL" id="BAQ68639.1"/>
    </source>
</evidence>
<dbReference type="Proteomes" id="UP000064912">
    <property type="component" value="Chromosome"/>
</dbReference>